<dbReference type="HOGENOM" id="CLU_061962_0_0_11"/>
<dbReference type="OrthoDB" id="9815744at2"/>
<dbReference type="SUPFAM" id="SSF55781">
    <property type="entry name" value="GAF domain-like"/>
    <property type="match status" value="1"/>
</dbReference>
<dbReference type="Proteomes" id="UP000007947">
    <property type="component" value="Chromosome"/>
</dbReference>
<proteinExistence type="predicted"/>
<dbReference type="STRING" id="1032480.MLP_27710"/>
<dbReference type="InterPro" id="IPR029016">
    <property type="entry name" value="GAF-like_dom_sf"/>
</dbReference>
<dbReference type="GO" id="GO:0003677">
    <property type="term" value="F:DNA binding"/>
    <property type="evidence" value="ECO:0007669"/>
    <property type="project" value="UniProtKB-KW"/>
</dbReference>
<dbReference type="CDD" id="cd06170">
    <property type="entry name" value="LuxR_C_like"/>
    <property type="match status" value="1"/>
</dbReference>
<keyword evidence="6" id="KW-1185">Reference proteome</keyword>
<evidence type="ECO:0000259" key="4">
    <source>
        <dbReference type="PROSITE" id="PS50043"/>
    </source>
</evidence>
<keyword evidence="2" id="KW-0238">DNA-binding</keyword>
<dbReference type="Gene3D" id="1.10.10.10">
    <property type="entry name" value="Winged helix-like DNA-binding domain superfamily/Winged helix DNA-binding domain"/>
    <property type="match status" value="1"/>
</dbReference>
<evidence type="ECO:0000256" key="2">
    <source>
        <dbReference type="ARBA" id="ARBA00023125"/>
    </source>
</evidence>
<keyword evidence="1" id="KW-0805">Transcription regulation</keyword>
<dbReference type="SMART" id="SM00421">
    <property type="entry name" value="HTH_LUXR"/>
    <property type="match status" value="1"/>
</dbReference>
<accession>F5XIB6</accession>
<dbReference type="PROSITE" id="PS50043">
    <property type="entry name" value="HTH_LUXR_2"/>
    <property type="match status" value="1"/>
</dbReference>
<feature type="domain" description="HTH luxR-type" evidence="4">
    <location>
        <begin position="294"/>
        <end position="360"/>
    </location>
</feature>
<reference evidence="5 6" key="1">
    <citation type="submission" date="2011-05" db="EMBL/GenBank/DDBJ databases">
        <title>Whole genome sequence of Microlunatus phosphovorus NM-1.</title>
        <authorList>
            <person name="Hosoyama A."/>
            <person name="Sasaki K."/>
            <person name="Harada T."/>
            <person name="Igarashi R."/>
            <person name="Kawakoshi A."/>
            <person name="Sasagawa M."/>
            <person name="Fukada J."/>
            <person name="Nakamura S."/>
            <person name="Katano Y."/>
            <person name="Hanada S."/>
            <person name="Kamagata Y."/>
            <person name="Nakamura N."/>
            <person name="Yamazaki S."/>
            <person name="Fujita N."/>
        </authorList>
    </citation>
    <scope>NUCLEOTIDE SEQUENCE [LARGE SCALE GENOMIC DNA]</scope>
    <source>
        <strain evidence="6">ATCC 700054 / DSM 10555 / JCM 9379 / NBRC 101784 / NCIMB 13414 / VKM Ac-1990 / NM-1</strain>
    </source>
</reference>
<evidence type="ECO:0000256" key="1">
    <source>
        <dbReference type="ARBA" id="ARBA00023015"/>
    </source>
</evidence>
<dbReference type="PROSITE" id="PS00622">
    <property type="entry name" value="HTH_LUXR_1"/>
    <property type="match status" value="1"/>
</dbReference>
<dbReference type="InterPro" id="IPR016032">
    <property type="entry name" value="Sig_transdc_resp-reg_C-effctor"/>
</dbReference>
<dbReference type="AlphaFoldDB" id="F5XIB6"/>
<protein>
    <submittedName>
        <fullName evidence="5">Putative LuxR family transcriptional regulator</fullName>
    </submittedName>
</protein>
<dbReference type="PANTHER" id="PTHR44688:SF16">
    <property type="entry name" value="DNA-BINDING TRANSCRIPTIONAL ACTIVATOR DEVR_DOSR"/>
    <property type="match status" value="1"/>
</dbReference>
<dbReference type="eggNOG" id="COG2197">
    <property type="taxonomic scope" value="Bacteria"/>
</dbReference>
<dbReference type="PRINTS" id="PR00038">
    <property type="entry name" value="HTHLUXR"/>
</dbReference>
<dbReference type="Pfam" id="PF00196">
    <property type="entry name" value="GerE"/>
    <property type="match status" value="1"/>
</dbReference>
<sequence>MTGALLVERVRRDLEVVAQGGLDLDTYLAESLASLQRVVPVDAVCLATVDPSTRILTSTRKYGDLRGRDERDHDWGLIEYGVAEETAFVRMDDAGVRAVGMDQVTGGAVETSTRIGELIKPHYGYGDELRTLLVDRDHLWGAVAMFRATDSRPFDADEVDFLASLSPVLGQGVRTGLLASLAASAPIDSPAGPAVVIIGDDDSVVQVNAGADRWLAELVQGSAGAAASGIVGSLVGAARRFARGEACQPPRARVRTTSGMWLVLHATPLSPRNGSTGEVVVTIEEARPPEIVPLVVAAFGLTARERDVTALVLQGLDTKEIGAMLHLSAWTIQDHLKSIFEKASVRSRRELIARIYFDQYVPRMGREVGPSGWFAG</sequence>
<dbReference type="InterPro" id="IPR000792">
    <property type="entry name" value="Tscrpt_reg_LuxR_C"/>
</dbReference>
<evidence type="ECO:0000256" key="3">
    <source>
        <dbReference type="ARBA" id="ARBA00023163"/>
    </source>
</evidence>
<dbReference type="InterPro" id="IPR036388">
    <property type="entry name" value="WH-like_DNA-bd_sf"/>
</dbReference>
<keyword evidence="3" id="KW-0804">Transcription</keyword>
<name>F5XIB6_MICPN</name>
<dbReference type="KEGG" id="mph:MLP_27710"/>
<gene>
    <name evidence="5" type="ordered locus">MLP_27710</name>
</gene>
<dbReference type="GO" id="GO:0006355">
    <property type="term" value="P:regulation of DNA-templated transcription"/>
    <property type="evidence" value="ECO:0007669"/>
    <property type="project" value="InterPro"/>
</dbReference>
<evidence type="ECO:0000313" key="6">
    <source>
        <dbReference type="Proteomes" id="UP000007947"/>
    </source>
</evidence>
<dbReference type="SUPFAM" id="SSF46894">
    <property type="entry name" value="C-terminal effector domain of the bipartite response regulators"/>
    <property type="match status" value="1"/>
</dbReference>
<dbReference type="PANTHER" id="PTHR44688">
    <property type="entry name" value="DNA-BINDING TRANSCRIPTIONAL ACTIVATOR DEVR_DOSR"/>
    <property type="match status" value="1"/>
</dbReference>
<dbReference type="Gene3D" id="3.30.450.40">
    <property type="match status" value="1"/>
</dbReference>
<evidence type="ECO:0000313" key="5">
    <source>
        <dbReference type="EMBL" id="BAK35785.1"/>
    </source>
</evidence>
<dbReference type="EMBL" id="AP012204">
    <property type="protein sequence ID" value="BAK35785.1"/>
    <property type="molecule type" value="Genomic_DNA"/>
</dbReference>
<dbReference type="RefSeq" id="WP_013863654.1">
    <property type="nucleotide sequence ID" value="NC_015635.1"/>
</dbReference>
<organism evidence="5 6">
    <name type="scientific">Microlunatus phosphovorus (strain ATCC 700054 / DSM 10555 / JCM 9379 / NBRC 101784 / NCIMB 13414 / VKM Ac-1990 / NM-1)</name>
    <dbReference type="NCBI Taxonomy" id="1032480"/>
    <lineage>
        <taxon>Bacteria</taxon>
        <taxon>Bacillati</taxon>
        <taxon>Actinomycetota</taxon>
        <taxon>Actinomycetes</taxon>
        <taxon>Propionibacteriales</taxon>
        <taxon>Propionibacteriaceae</taxon>
        <taxon>Microlunatus</taxon>
    </lineage>
</organism>